<dbReference type="AlphaFoldDB" id="A0A814SUC7"/>
<keyword evidence="7" id="KW-0256">Endoplasmic reticulum</keyword>
<dbReference type="SUPFAM" id="SSF53756">
    <property type="entry name" value="UDP-Glycosyltransferase/glycogen phosphorylase"/>
    <property type="match status" value="1"/>
</dbReference>
<comment type="subcellular location">
    <subcellularLocation>
        <location evidence="1">Endoplasmic reticulum</location>
    </subcellularLocation>
</comment>
<keyword evidence="6" id="KW-0808">Transferase</keyword>
<proteinExistence type="inferred from homology"/>
<dbReference type="InterPro" id="IPR039042">
    <property type="entry name" value="Alg13-like"/>
</dbReference>
<protein>
    <recommendedName>
        <fullName evidence="4">UDP-N-acetylglucosamine transferase subunit ALG13</fullName>
        <ecNumber evidence="3">2.4.1.141</ecNumber>
    </recommendedName>
</protein>
<evidence type="ECO:0000313" key="10">
    <source>
        <dbReference type="EMBL" id="CAF3535134.1"/>
    </source>
</evidence>
<evidence type="ECO:0000313" key="11">
    <source>
        <dbReference type="Proteomes" id="UP000663860"/>
    </source>
</evidence>
<dbReference type="PANTHER" id="PTHR12867:SF6">
    <property type="entry name" value="N-ACETYLGLUCOSAMINYLDIPHOSPHODOLICHOL N-ACETYLGLUCOSAMINYLTRANSFERASE"/>
    <property type="match status" value="1"/>
</dbReference>
<evidence type="ECO:0000256" key="6">
    <source>
        <dbReference type="ARBA" id="ARBA00022679"/>
    </source>
</evidence>
<gene>
    <name evidence="9" type="ORF">IZO911_LOCUS25878</name>
    <name evidence="10" type="ORF">KXQ929_LOCUS1878</name>
</gene>
<feature type="domain" description="Glycosyl transferase family 28 C-terminal" evidence="8">
    <location>
        <begin position="6"/>
        <end position="148"/>
    </location>
</feature>
<dbReference type="Gene3D" id="3.40.50.2000">
    <property type="entry name" value="Glycogen Phosphorylase B"/>
    <property type="match status" value="1"/>
</dbReference>
<accession>A0A814SUC7</accession>
<dbReference type="Proteomes" id="UP000663868">
    <property type="component" value="Unassembled WGS sequence"/>
</dbReference>
<sequence>MGKCAFITVGTTQFDLLIETIIHDSNVLETLINCLHIDKIILQTGNSQMPSYDNLSIPIEHYQYKDSIDNDIQQADIVISHAGAGTILQTLEAHKPLLVVVNEKLMNNHQLEIANEMEQQGYLYHCTCSTIAKTLEKYVNHKFRQYEKGNPLLFGQYLNQIMS</sequence>
<dbReference type="PANTHER" id="PTHR12867">
    <property type="entry name" value="GLYCOSYL TRANSFERASE-RELATED"/>
    <property type="match status" value="1"/>
</dbReference>
<dbReference type="GO" id="GO:0006488">
    <property type="term" value="P:dolichol-linked oligosaccharide biosynthetic process"/>
    <property type="evidence" value="ECO:0007669"/>
    <property type="project" value="InterPro"/>
</dbReference>
<comment type="similarity">
    <text evidence="2">Belongs to the glycosyltransferase 28 family.</text>
</comment>
<evidence type="ECO:0000259" key="8">
    <source>
        <dbReference type="Pfam" id="PF04101"/>
    </source>
</evidence>
<comment type="caution">
    <text evidence="9">The sequence shown here is derived from an EMBL/GenBank/DDBJ whole genome shotgun (WGS) entry which is preliminary data.</text>
</comment>
<evidence type="ECO:0000256" key="5">
    <source>
        <dbReference type="ARBA" id="ARBA00022676"/>
    </source>
</evidence>
<evidence type="ECO:0000256" key="7">
    <source>
        <dbReference type="ARBA" id="ARBA00022824"/>
    </source>
</evidence>
<dbReference type="Pfam" id="PF04101">
    <property type="entry name" value="Glyco_tran_28_C"/>
    <property type="match status" value="1"/>
</dbReference>
<dbReference type="GO" id="GO:0005783">
    <property type="term" value="C:endoplasmic reticulum"/>
    <property type="evidence" value="ECO:0007669"/>
    <property type="project" value="UniProtKB-SubCell"/>
</dbReference>
<organism evidence="9 11">
    <name type="scientific">Adineta steineri</name>
    <dbReference type="NCBI Taxonomy" id="433720"/>
    <lineage>
        <taxon>Eukaryota</taxon>
        <taxon>Metazoa</taxon>
        <taxon>Spiralia</taxon>
        <taxon>Gnathifera</taxon>
        <taxon>Rotifera</taxon>
        <taxon>Eurotatoria</taxon>
        <taxon>Bdelloidea</taxon>
        <taxon>Adinetida</taxon>
        <taxon>Adinetidae</taxon>
        <taxon>Adineta</taxon>
    </lineage>
</organism>
<evidence type="ECO:0000256" key="1">
    <source>
        <dbReference type="ARBA" id="ARBA00004240"/>
    </source>
</evidence>
<evidence type="ECO:0000256" key="2">
    <source>
        <dbReference type="ARBA" id="ARBA00006962"/>
    </source>
</evidence>
<dbReference type="EC" id="2.4.1.141" evidence="3"/>
<dbReference type="EMBL" id="CAJNOE010000330">
    <property type="protein sequence ID" value="CAF1152977.1"/>
    <property type="molecule type" value="Genomic_DNA"/>
</dbReference>
<dbReference type="EMBL" id="CAJOBB010000054">
    <property type="protein sequence ID" value="CAF3535134.1"/>
    <property type="molecule type" value="Genomic_DNA"/>
</dbReference>
<reference evidence="9" key="1">
    <citation type="submission" date="2021-02" db="EMBL/GenBank/DDBJ databases">
        <authorList>
            <person name="Nowell W R."/>
        </authorList>
    </citation>
    <scope>NUCLEOTIDE SEQUENCE</scope>
</reference>
<keyword evidence="5" id="KW-0328">Glycosyltransferase</keyword>
<evidence type="ECO:0000256" key="4">
    <source>
        <dbReference type="ARBA" id="ARBA00017468"/>
    </source>
</evidence>
<dbReference type="GO" id="GO:0004577">
    <property type="term" value="F:N-acetylglucosaminyldiphosphodolichol N-acetylglucosaminyltransferase activity"/>
    <property type="evidence" value="ECO:0007669"/>
    <property type="project" value="UniProtKB-EC"/>
</dbReference>
<evidence type="ECO:0000313" key="9">
    <source>
        <dbReference type="EMBL" id="CAF1152977.1"/>
    </source>
</evidence>
<dbReference type="InterPro" id="IPR007235">
    <property type="entry name" value="Glyco_trans_28_C"/>
</dbReference>
<evidence type="ECO:0000256" key="3">
    <source>
        <dbReference type="ARBA" id="ARBA00012614"/>
    </source>
</evidence>
<dbReference type="Proteomes" id="UP000663860">
    <property type="component" value="Unassembled WGS sequence"/>
</dbReference>
<name>A0A814SUC7_9BILA</name>